<accession>A0A7C9LPX9</accession>
<evidence type="ECO:0000313" key="1">
    <source>
        <dbReference type="EMBL" id="MVN88136.1"/>
    </source>
</evidence>
<organism evidence="1 2">
    <name type="scientific">Deinococcus arboris</name>
    <dbReference type="NCBI Taxonomy" id="2682977"/>
    <lineage>
        <taxon>Bacteria</taxon>
        <taxon>Thermotogati</taxon>
        <taxon>Deinococcota</taxon>
        <taxon>Deinococci</taxon>
        <taxon>Deinococcales</taxon>
        <taxon>Deinococcaceae</taxon>
        <taxon>Deinococcus</taxon>
    </lineage>
</organism>
<dbReference type="EMBL" id="WQLB01000023">
    <property type="protein sequence ID" value="MVN88136.1"/>
    <property type="molecule type" value="Genomic_DNA"/>
</dbReference>
<keyword evidence="2" id="KW-1185">Reference proteome</keyword>
<sequence length="94" mass="9764">MTASLRPTTPAFLPLPCTPQEVSHLTYVLEVLTPGAAELPPVPGWTLRAWPVARLGDLTVQATPQDPAESGPAALRAALAAAGVTPLGPVRLHQ</sequence>
<reference evidence="1 2" key="1">
    <citation type="submission" date="2019-12" db="EMBL/GenBank/DDBJ databases">
        <title>Deinococcus sp. HMF7620 Genome sequencing and assembly.</title>
        <authorList>
            <person name="Kang H."/>
            <person name="Kim H."/>
            <person name="Joh K."/>
        </authorList>
    </citation>
    <scope>NUCLEOTIDE SEQUENCE [LARGE SCALE GENOMIC DNA]</scope>
    <source>
        <strain evidence="1 2">HMF7620</strain>
    </source>
</reference>
<dbReference type="Proteomes" id="UP000483286">
    <property type="component" value="Unassembled WGS sequence"/>
</dbReference>
<protein>
    <submittedName>
        <fullName evidence="1">Uncharacterized protein</fullName>
    </submittedName>
</protein>
<evidence type="ECO:0000313" key="2">
    <source>
        <dbReference type="Proteomes" id="UP000483286"/>
    </source>
</evidence>
<dbReference type="RefSeq" id="WP_157460192.1">
    <property type="nucleotide sequence ID" value="NZ_WQLB01000023.1"/>
</dbReference>
<comment type="caution">
    <text evidence="1">The sequence shown here is derived from an EMBL/GenBank/DDBJ whole genome shotgun (WGS) entry which is preliminary data.</text>
</comment>
<name>A0A7C9LPX9_9DEIO</name>
<gene>
    <name evidence="1" type="ORF">GO986_15390</name>
</gene>
<dbReference type="AlphaFoldDB" id="A0A7C9LPX9"/>
<proteinExistence type="predicted"/>